<evidence type="ECO:0000313" key="1">
    <source>
        <dbReference type="EMBL" id="RCS72267.1"/>
    </source>
</evidence>
<reference evidence="1 2" key="1">
    <citation type="journal article" date="2017" name="Elife">
        <title>Extensive horizontal gene transfer in cheese-associated bacteria.</title>
        <authorList>
            <person name="Bonham K.S."/>
            <person name="Wolfe B.E."/>
            <person name="Dutton R.J."/>
        </authorList>
    </citation>
    <scope>NUCLEOTIDE SEQUENCE [LARGE SCALE GENOMIC DNA]</scope>
    <source>
        <strain evidence="1 2">JB196</strain>
    </source>
</reference>
<organism evidence="1 2">
    <name type="scientific">Vibrio casei</name>
    <dbReference type="NCBI Taxonomy" id="673372"/>
    <lineage>
        <taxon>Bacteria</taxon>
        <taxon>Pseudomonadati</taxon>
        <taxon>Pseudomonadota</taxon>
        <taxon>Gammaproteobacteria</taxon>
        <taxon>Vibrionales</taxon>
        <taxon>Vibrionaceae</taxon>
        <taxon>Vibrio</taxon>
    </lineage>
</organism>
<evidence type="ECO:0000313" key="2">
    <source>
        <dbReference type="Proteomes" id="UP000252479"/>
    </source>
</evidence>
<protein>
    <submittedName>
        <fullName evidence="1">Uncharacterized protein</fullName>
    </submittedName>
</protein>
<dbReference type="RefSeq" id="WP_086957745.1">
    <property type="nucleotide sequence ID" value="NZ_FUKS01000001.1"/>
</dbReference>
<accession>A0A368LK83</accession>
<dbReference type="EMBL" id="QPGL01000001">
    <property type="protein sequence ID" value="RCS72267.1"/>
    <property type="molecule type" value="Genomic_DNA"/>
</dbReference>
<dbReference type="GeneID" id="303187429"/>
<dbReference type="Proteomes" id="UP000252479">
    <property type="component" value="Unassembled WGS sequence"/>
</dbReference>
<comment type="caution">
    <text evidence="1">The sequence shown here is derived from an EMBL/GenBank/DDBJ whole genome shotgun (WGS) entry which is preliminary data.</text>
</comment>
<dbReference type="AlphaFoldDB" id="A0A368LK83"/>
<proteinExistence type="predicted"/>
<name>A0A368LK83_9VIBR</name>
<gene>
    <name evidence="1" type="ORF">CIK83_00785</name>
</gene>
<keyword evidence="2" id="KW-1185">Reference proteome</keyword>
<sequence>MRQGLLAITLLLNAVLWSPLTFSLDITQEDVDLLLTDSQVLHSTNAIYQDVLFDNADSVRNTLAQTPLPEQEVIRFLLLKKIESQRLVLTPRMAIFIKSQQQRTPIYTVFDSGDSYIASMPAFNASLIADRLIASWKQDQTTIDFIIAAENQDLDLFSWLKGNSPISKEHETLLVNEAGSLSPQALEYLVNQLVGKSLIQWVPSTPVVVKLAQLTQDQRLYSLLWKMKANKASEDEIKRLVSVGDDFSMNQLMEATQNPALKNIAINGLVQIQPMNEMVKSFLVEKLNYVDDGSIVAQALSKSSYRSWLIHLIENGRIKNSQILMQSLVVKE</sequence>